<reference evidence="4" key="2">
    <citation type="submission" date="2010-05" db="EMBL/GenBank/DDBJ databases">
        <title>The Genome Sequence of Magnaporthe poae strain ATCC 64411.</title>
        <authorList>
            <consortium name="The Broad Institute Genome Sequencing Platform"/>
            <consortium name="Broad Institute Genome Sequencing Center for Infectious Disease"/>
            <person name="Ma L.-J."/>
            <person name="Dead R."/>
            <person name="Young S."/>
            <person name="Zeng Q."/>
            <person name="Koehrsen M."/>
            <person name="Alvarado L."/>
            <person name="Berlin A."/>
            <person name="Chapman S.B."/>
            <person name="Chen Z."/>
            <person name="Freedman E."/>
            <person name="Gellesch M."/>
            <person name="Goldberg J."/>
            <person name="Griggs A."/>
            <person name="Gujja S."/>
            <person name="Heilman E.R."/>
            <person name="Heiman D."/>
            <person name="Hepburn T."/>
            <person name="Howarth C."/>
            <person name="Jen D."/>
            <person name="Larson L."/>
            <person name="Mehta T."/>
            <person name="Neiman D."/>
            <person name="Pearson M."/>
            <person name="Roberts A."/>
            <person name="Saif S."/>
            <person name="Shea T."/>
            <person name="Shenoy N."/>
            <person name="Sisk P."/>
            <person name="Stolte C."/>
            <person name="Sykes S."/>
            <person name="Walk T."/>
            <person name="White J."/>
            <person name="Yandava C."/>
            <person name="Haas B."/>
            <person name="Nusbaum C."/>
            <person name="Birren B."/>
        </authorList>
    </citation>
    <scope>NUCLEOTIDE SEQUENCE</scope>
    <source>
        <strain evidence="4">ATCC 64411</strain>
    </source>
</reference>
<dbReference type="eggNOG" id="ENOG502RX2W">
    <property type="taxonomic scope" value="Eukaryota"/>
</dbReference>
<reference evidence="6" key="1">
    <citation type="submission" date="2010-05" db="EMBL/GenBank/DDBJ databases">
        <title>The genome sequence of Magnaporthe poae strain ATCC 64411.</title>
        <authorList>
            <person name="Ma L.-J."/>
            <person name="Dead R."/>
            <person name="Young S."/>
            <person name="Zeng Q."/>
            <person name="Koehrsen M."/>
            <person name="Alvarado L."/>
            <person name="Berlin A."/>
            <person name="Chapman S.B."/>
            <person name="Chen Z."/>
            <person name="Freedman E."/>
            <person name="Gellesch M."/>
            <person name="Goldberg J."/>
            <person name="Griggs A."/>
            <person name="Gujja S."/>
            <person name="Heilman E.R."/>
            <person name="Heiman D."/>
            <person name="Hepburn T."/>
            <person name="Howarth C."/>
            <person name="Jen D."/>
            <person name="Larson L."/>
            <person name="Mehta T."/>
            <person name="Neiman D."/>
            <person name="Pearson M."/>
            <person name="Roberts A."/>
            <person name="Saif S."/>
            <person name="Shea T."/>
            <person name="Shenoy N."/>
            <person name="Sisk P."/>
            <person name="Stolte C."/>
            <person name="Sykes S."/>
            <person name="Walk T."/>
            <person name="White J."/>
            <person name="Yandava C."/>
            <person name="Haas B."/>
            <person name="Nusbaum C."/>
            <person name="Birren B."/>
        </authorList>
    </citation>
    <scope>NUCLEOTIDE SEQUENCE [LARGE SCALE GENOMIC DNA]</scope>
    <source>
        <strain evidence="6">ATCC 64411 / 73-15</strain>
    </source>
</reference>
<reference evidence="4" key="3">
    <citation type="submission" date="2011-03" db="EMBL/GenBank/DDBJ databases">
        <title>Annotation of Magnaporthe poae ATCC 64411.</title>
        <authorList>
            <person name="Ma L.-J."/>
            <person name="Dead R."/>
            <person name="Young S.K."/>
            <person name="Zeng Q."/>
            <person name="Gargeya S."/>
            <person name="Fitzgerald M."/>
            <person name="Haas B."/>
            <person name="Abouelleil A."/>
            <person name="Alvarado L."/>
            <person name="Arachchi H.M."/>
            <person name="Berlin A."/>
            <person name="Brown A."/>
            <person name="Chapman S.B."/>
            <person name="Chen Z."/>
            <person name="Dunbar C."/>
            <person name="Freedman E."/>
            <person name="Gearin G."/>
            <person name="Gellesch M."/>
            <person name="Goldberg J."/>
            <person name="Griggs A."/>
            <person name="Gujja S."/>
            <person name="Heiman D."/>
            <person name="Howarth C."/>
            <person name="Larson L."/>
            <person name="Lui A."/>
            <person name="MacDonald P.J.P."/>
            <person name="Mehta T."/>
            <person name="Montmayeur A."/>
            <person name="Murphy C."/>
            <person name="Neiman D."/>
            <person name="Pearson M."/>
            <person name="Priest M."/>
            <person name="Roberts A."/>
            <person name="Saif S."/>
            <person name="Shea T."/>
            <person name="Shenoy N."/>
            <person name="Sisk P."/>
            <person name="Stolte C."/>
            <person name="Sykes S."/>
            <person name="Yandava C."/>
            <person name="Wortman J."/>
            <person name="Nusbaum C."/>
            <person name="Birren B."/>
        </authorList>
    </citation>
    <scope>NUCLEOTIDE SEQUENCE</scope>
    <source>
        <strain evidence="4">ATCC 64411</strain>
    </source>
</reference>
<dbReference type="InterPro" id="IPR027417">
    <property type="entry name" value="P-loop_NTPase"/>
</dbReference>
<proteinExistence type="predicted"/>
<name>A0A0C4E8T6_MAGP6</name>
<sequence length="728" mass="82337">MWLHFFLAAVALLFLGLFGRPRARLRVAAVRPSPPEPDYDAKETFRVSKLPPSTLHADLPGILSRCFGVDASTVVTRSLSRELPDSTSSPLTATITFTAKPAFFLSRGNFIGVESSRGLSRLSAQYHSEEDGRDYHVAIDQHFLGFTSMTPLEHQTRPSRENIDCIVLHDFGENAMAAFRDPKSEFLWIRDQLPQEFTDLDVTTYGYDCHFNDARSTSDHHDWANVLRYDLHDYRSRNKANDNMKPLIFVAHSLGGIIFKEVIISLSKSERLDEQKTVMCTHGALFFGVPSQGMNIKSLDAITKANPATNWTVAQLNQNIGDLLRKKRDEAFIKAYPYRESGIFQFYETKTTFAGKDAAGKDEFLLLVLPQSTMGRPWENNDSYRMNIEGDHGEIVKFERDSGQFRKVAGVLRGILKDANVVVRTRLMHAVPSLGTPSQLLRCDEWKKWSSANTIPRLLWVHGIPGAGKTVLTSFAIRQLESQHEAGNNAESDAAPVVFKLCFQRAAHVPKLVRRRHSKNNRPTVPELTESFRDVCGRFYLVFAVIYGLDESDSRDQFLRTIRSLVLDDSGSENLRLLVASRNEVDIRDEFDRLGSASAKISMTNDYVDEDIRRFIYNTILSNRSFMGRCGPGLCQRVETKLVRGAQGMFRWAWCQLDEITKLHTEGDIRDALERLPKTLDDTYERIINKIPEPTMEITRQVSKLLCSDAPLPASSMASPVWRAYAAP</sequence>
<dbReference type="EMBL" id="GL876974">
    <property type="protein sequence ID" value="KLU90038.1"/>
    <property type="molecule type" value="Genomic_DNA"/>
</dbReference>
<dbReference type="AlphaFoldDB" id="A0A0C4E8T6"/>
<dbReference type="EMBL" id="ADBL01002204">
    <property type="status" value="NOT_ANNOTATED_CDS"/>
    <property type="molecule type" value="Genomic_DNA"/>
</dbReference>
<reference evidence="5" key="5">
    <citation type="submission" date="2015-06" db="UniProtKB">
        <authorList>
            <consortium name="EnsemblFungi"/>
        </authorList>
    </citation>
    <scope>IDENTIFICATION</scope>
    <source>
        <strain evidence="5">ATCC 64411</strain>
    </source>
</reference>
<dbReference type="Gene3D" id="3.40.50.1820">
    <property type="entry name" value="alpha/beta hydrolase"/>
    <property type="match status" value="1"/>
</dbReference>
<keyword evidence="1" id="KW-0677">Repeat</keyword>
<dbReference type="Proteomes" id="UP000011715">
    <property type="component" value="Unassembled WGS sequence"/>
</dbReference>
<dbReference type="VEuPathDB" id="FungiDB:MAPG_09005"/>
<keyword evidence="2" id="KW-0732">Signal</keyword>
<reference evidence="5" key="4">
    <citation type="journal article" date="2015" name="G3 (Bethesda)">
        <title>Genome sequences of three phytopathogenic species of the Magnaporthaceae family of fungi.</title>
        <authorList>
            <person name="Okagaki L.H."/>
            <person name="Nunes C.C."/>
            <person name="Sailsbery J."/>
            <person name="Clay B."/>
            <person name="Brown D."/>
            <person name="John T."/>
            <person name="Oh Y."/>
            <person name="Young N."/>
            <person name="Fitzgerald M."/>
            <person name="Haas B.J."/>
            <person name="Zeng Q."/>
            <person name="Young S."/>
            <person name="Adiconis X."/>
            <person name="Fan L."/>
            <person name="Levin J.Z."/>
            <person name="Mitchell T.K."/>
            <person name="Okubara P.A."/>
            <person name="Farman M.L."/>
            <person name="Kohn L.M."/>
            <person name="Birren B."/>
            <person name="Ma L.-J."/>
            <person name="Dean R.A."/>
        </authorList>
    </citation>
    <scope>NUCLEOTIDE SEQUENCE</scope>
    <source>
        <strain evidence="5">ATCC 64411 / 73-15</strain>
    </source>
</reference>
<dbReference type="InterPro" id="IPR056884">
    <property type="entry name" value="NPHP3-like_N"/>
</dbReference>
<feature type="domain" description="Nephrocystin 3-like N-terminal" evidence="3">
    <location>
        <begin position="435"/>
        <end position="582"/>
    </location>
</feature>
<keyword evidence="6" id="KW-1185">Reference proteome</keyword>
<evidence type="ECO:0000256" key="2">
    <source>
        <dbReference type="SAM" id="SignalP"/>
    </source>
</evidence>
<evidence type="ECO:0000313" key="4">
    <source>
        <dbReference type="EMBL" id="KLU90038.1"/>
    </source>
</evidence>
<accession>A0A0C4E8T6</accession>
<feature type="chain" id="PRO_5009385825" description="Nephrocystin 3-like N-terminal domain-containing protein" evidence="2">
    <location>
        <begin position="20"/>
        <end position="728"/>
    </location>
</feature>
<dbReference type="OrthoDB" id="194358at2759"/>
<gene>
    <name evidence="4" type="ORF">MAPG_09005</name>
</gene>
<dbReference type="Pfam" id="PF24883">
    <property type="entry name" value="NPHP3_N"/>
    <property type="match status" value="1"/>
</dbReference>
<dbReference type="STRING" id="644358.A0A0C4E8T6"/>
<organism evidence="5 6">
    <name type="scientific">Magnaporthiopsis poae (strain ATCC 64411 / 73-15)</name>
    <name type="common">Kentucky bluegrass fungus</name>
    <name type="synonym">Magnaporthe poae</name>
    <dbReference type="NCBI Taxonomy" id="644358"/>
    <lineage>
        <taxon>Eukaryota</taxon>
        <taxon>Fungi</taxon>
        <taxon>Dikarya</taxon>
        <taxon>Ascomycota</taxon>
        <taxon>Pezizomycotina</taxon>
        <taxon>Sordariomycetes</taxon>
        <taxon>Sordariomycetidae</taxon>
        <taxon>Magnaporthales</taxon>
        <taxon>Magnaporthaceae</taxon>
        <taxon>Magnaporthiopsis</taxon>
    </lineage>
</organism>
<dbReference type="SUPFAM" id="SSF53474">
    <property type="entry name" value="alpha/beta-Hydrolases"/>
    <property type="match status" value="1"/>
</dbReference>
<dbReference type="SUPFAM" id="SSF52540">
    <property type="entry name" value="P-loop containing nucleoside triphosphate hydrolases"/>
    <property type="match status" value="1"/>
</dbReference>
<dbReference type="PANTHER" id="PTHR10039:SF16">
    <property type="entry name" value="GPI INOSITOL-DEACYLASE"/>
    <property type="match status" value="1"/>
</dbReference>
<evidence type="ECO:0000313" key="5">
    <source>
        <dbReference type="EnsemblFungi" id="MAPG_09005T0"/>
    </source>
</evidence>
<dbReference type="Gene3D" id="3.40.50.300">
    <property type="entry name" value="P-loop containing nucleotide triphosphate hydrolases"/>
    <property type="match status" value="1"/>
</dbReference>
<dbReference type="PANTHER" id="PTHR10039">
    <property type="entry name" value="AMELOGENIN"/>
    <property type="match status" value="1"/>
</dbReference>
<evidence type="ECO:0000313" key="6">
    <source>
        <dbReference type="Proteomes" id="UP000011715"/>
    </source>
</evidence>
<evidence type="ECO:0000256" key="1">
    <source>
        <dbReference type="ARBA" id="ARBA00022737"/>
    </source>
</evidence>
<evidence type="ECO:0000259" key="3">
    <source>
        <dbReference type="Pfam" id="PF24883"/>
    </source>
</evidence>
<dbReference type="EnsemblFungi" id="MAPG_09005T0">
    <property type="protein sequence ID" value="MAPG_09005T0"/>
    <property type="gene ID" value="MAPG_09005"/>
</dbReference>
<dbReference type="InterPro" id="IPR029058">
    <property type="entry name" value="AB_hydrolase_fold"/>
</dbReference>
<protein>
    <recommendedName>
        <fullName evidence="3">Nephrocystin 3-like N-terminal domain-containing protein</fullName>
    </recommendedName>
</protein>
<feature type="signal peptide" evidence="2">
    <location>
        <begin position="1"/>
        <end position="19"/>
    </location>
</feature>